<gene>
    <name evidence="1" type="ORF">SAMN05421866_4201</name>
</gene>
<sequence length="62" mass="7128">MKKTCDKCKALEDGGKFAVVYRCELGYVQQDGVPKEECPKPLTTKKFVEMMLQKEKKNIKKS</sequence>
<dbReference type="EMBL" id="FQWT01000008">
    <property type="protein sequence ID" value="SHH90114.1"/>
    <property type="molecule type" value="Genomic_DNA"/>
</dbReference>
<accession>A0A1M5WSL4</accession>
<proteinExistence type="predicted"/>
<evidence type="ECO:0000313" key="1">
    <source>
        <dbReference type="EMBL" id="SHH90114.1"/>
    </source>
</evidence>
<dbReference type="OrthoDB" id="9868367at2"/>
<dbReference type="Proteomes" id="UP000184047">
    <property type="component" value="Unassembled WGS sequence"/>
</dbReference>
<keyword evidence="2" id="KW-1185">Reference proteome</keyword>
<dbReference type="RefSeq" id="WP_073066541.1">
    <property type="nucleotide sequence ID" value="NZ_FQWT01000008.1"/>
</dbReference>
<organism evidence="1 2">
    <name type="scientific">Chryseobacterium oranimense</name>
    <dbReference type="NCBI Taxonomy" id="421058"/>
    <lineage>
        <taxon>Bacteria</taxon>
        <taxon>Pseudomonadati</taxon>
        <taxon>Bacteroidota</taxon>
        <taxon>Flavobacteriia</taxon>
        <taxon>Flavobacteriales</taxon>
        <taxon>Weeksellaceae</taxon>
        <taxon>Chryseobacterium group</taxon>
        <taxon>Chryseobacterium</taxon>
    </lineage>
</organism>
<protein>
    <submittedName>
        <fullName evidence="1">Uncharacterized protein</fullName>
    </submittedName>
</protein>
<reference evidence="2" key="1">
    <citation type="submission" date="2016-11" db="EMBL/GenBank/DDBJ databases">
        <authorList>
            <person name="Varghese N."/>
            <person name="Submissions S."/>
        </authorList>
    </citation>
    <scope>NUCLEOTIDE SEQUENCE [LARGE SCALE GENOMIC DNA]</scope>
    <source>
        <strain evidence="2">DSM 19055</strain>
    </source>
</reference>
<name>A0A1M5WSL4_9FLAO</name>
<dbReference type="AlphaFoldDB" id="A0A1M5WSL4"/>
<dbReference type="STRING" id="421058.SAMN05421866_4201"/>
<evidence type="ECO:0000313" key="2">
    <source>
        <dbReference type="Proteomes" id="UP000184047"/>
    </source>
</evidence>